<organism evidence="1 2">
    <name type="scientific">Streptococcus sanguinis SK405</name>
    <dbReference type="NCBI Taxonomy" id="888817"/>
    <lineage>
        <taxon>Bacteria</taxon>
        <taxon>Bacillati</taxon>
        <taxon>Bacillota</taxon>
        <taxon>Bacilli</taxon>
        <taxon>Lactobacillales</taxon>
        <taxon>Streptococcaceae</taxon>
        <taxon>Streptococcus</taxon>
    </lineage>
</organism>
<accession>A0ABC9PCK9</accession>
<reference evidence="1 2" key="1">
    <citation type="submission" date="2011-01" db="EMBL/GenBank/DDBJ databases">
        <authorList>
            <person name="Muzny D."/>
            <person name="Qin X."/>
            <person name="Buhay C."/>
            <person name="Dugan-Rocha S."/>
            <person name="Ding Y."/>
            <person name="Chen G."/>
            <person name="Hawes A."/>
            <person name="Holder M."/>
            <person name="Jhangiani S."/>
            <person name="Johnson A."/>
            <person name="Khan Z."/>
            <person name="Li Z."/>
            <person name="Liu W."/>
            <person name="Liu X."/>
            <person name="Perez L."/>
            <person name="Shen H."/>
            <person name="Wang Q."/>
            <person name="Watt J."/>
            <person name="Xi L."/>
            <person name="Xin Y."/>
            <person name="Zhou J."/>
            <person name="Deng J."/>
            <person name="Jiang H."/>
            <person name="Liu Y."/>
            <person name="Qu J."/>
            <person name="Song X.-Z."/>
            <person name="Zhang L."/>
            <person name="Villasana D."/>
            <person name="Johnson A."/>
            <person name="Liu J."/>
            <person name="Liyanage D."/>
            <person name="Lorensuhewa L."/>
            <person name="Robinson T."/>
            <person name="Song A."/>
            <person name="Song B.-B."/>
            <person name="Dinh H."/>
            <person name="Thornton R."/>
            <person name="Coyle M."/>
            <person name="Francisco L."/>
            <person name="Jackson L."/>
            <person name="Javaid M."/>
            <person name="Korchina V."/>
            <person name="Kovar C."/>
            <person name="Mata R."/>
            <person name="Mathew T."/>
            <person name="Ngo R."/>
            <person name="Nguyen L."/>
            <person name="Nguyen N."/>
            <person name="Okwuonu G."/>
            <person name="Ongeri F."/>
            <person name="Pham C."/>
            <person name="Simmons D."/>
            <person name="Wilczek-Boney K."/>
            <person name="Hale W."/>
            <person name="Jakkamsetti A."/>
            <person name="Pham P."/>
            <person name="Ruth R."/>
            <person name="San Lucas F."/>
            <person name="Warren J."/>
            <person name="Zhang J."/>
            <person name="Zhao Z."/>
            <person name="Zhou C."/>
            <person name="Zhu D."/>
            <person name="Lee S."/>
            <person name="Bess C."/>
            <person name="Blankenburg K."/>
            <person name="Forbes L."/>
            <person name="Fu Q."/>
            <person name="Gubbala S."/>
            <person name="Hirani K."/>
            <person name="Jayaseelan J.C."/>
            <person name="Lara F."/>
            <person name="Munidasa M."/>
            <person name="Palculict T."/>
            <person name="Patil S."/>
            <person name="Pu L.-L."/>
            <person name="Saada N."/>
            <person name="Tang L."/>
            <person name="Weissenberger G."/>
            <person name="Zhu Y."/>
            <person name="Hemphill L."/>
            <person name="Shang Y."/>
            <person name="Youmans B."/>
            <person name="Ayvaz T."/>
            <person name="Ross M."/>
            <person name="Santibanez J."/>
            <person name="Aqrawi P."/>
            <person name="Gross S."/>
            <person name="Joshi V."/>
            <person name="Fowler G."/>
            <person name="Nazareth L."/>
            <person name="Reid J."/>
            <person name="Worley K."/>
            <person name="Petrosino J."/>
            <person name="Highlander S."/>
            <person name="Gibbs R."/>
        </authorList>
    </citation>
    <scope>NUCLEOTIDE SEQUENCE [LARGE SCALE GENOMIC DNA]</scope>
    <source>
        <strain evidence="1 2">SK405</strain>
    </source>
</reference>
<protein>
    <submittedName>
        <fullName evidence="1">Uncharacterized protein</fullName>
    </submittedName>
</protein>
<gene>
    <name evidence="1" type="ORF">HMPREF9390_1711</name>
</gene>
<dbReference type="Proteomes" id="UP000003857">
    <property type="component" value="Unassembled WGS sequence"/>
</dbReference>
<evidence type="ECO:0000313" key="2">
    <source>
        <dbReference type="Proteomes" id="UP000003857"/>
    </source>
</evidence>
<name>A0ABC9PCK9_STRSA</name>
<dbReference type="AlphaFoldDB" id="A0ABC9PCK9"/>
<evidence type="ECO:0000313" key="1">
    <source>
        <dbReference type="EMBL" id="EGC24646.1"/>
    </source>
</evidence>
<proteinExistence type="predicted"/>
<dbReference type="EMBL" id="AEWZ01000003">
    <property type="protein sequence ID" value="EGC24646.1"/>
    <property type="molecule type" value="Genomic_DNA"/>
</dbReference>
<comment type="caution">
    <text evidence="1">The sequence shown here is derived from an EMBL/GenBank/DDBJ whole genome shotgun (WGS) entry which is preliminary data.</text>
</comment>
<sequence>MAGMLNSWPLLILFLLSFKKKSNIHFERKLKLLDVSNINK</sequence>